<reference evidence="2" key="1">
    <citation type="submission" date="2021-07" db="EMBL/GenBank/DDBJ databases">
        <title>Candidatus Kaistella beijingensis sp. nov. isolated from a municipal wastewater treatment plant is involved in sludge foaming.</title>
        <authorList>
            <person name="Song Y."/>
            <person name="Liu S.-J."/>
        </authorList>
    </citation>
    <scope>NUCLEOTIDE SEQUENCE</scope>
    <source>
        <strain evidence="2">DSM 43998</strain>
    </source>
</reference>
<proteinExistence type="predicted"/>
<dbReference type="Proteomes" id="UP000887023">
    <property type="component" value="Chromosome"/>
</dbReference>
<dbReference type="RefSeq" id="WP_157079915.1">
    <property type="nucleotide sequence ID" value="NZ_CBCRUZ010000006.1"/>
</dbReference>
<evidence type="ECO:0000313" key="2">
    <source>
        <dbReference type="EMBL" id="QXQ13833.1"/>
    </source>
</evidence>
<gene>
    <name evidence="2" type="ORF">KV203_19000</name>
</gene>
<name>A0ABX8S7L0_9ACTN</name>
<protein>
    <submittedName>
        <fullName evidence="2">Uncharacterized protein</fullName>
    </submittedName>
</protein>
<dbReference type="EMBL" id="CP079105">
    <property type="protein sequence ID" value="QXQ13833.1"/>
    <property type="molecule type" value="Genomic_DNA"/>
</dbReference>
<feature type="compositionally biased region" description="Basic and acidic residues" evidence="1">
    <location>
        <begin position="1"/>
        <end position="10"/>
    </location>
</feature>
<sequence length="51" mass="5758">MSLTREEQKAAIRRYQSQTTYAPELPEGAELDAYGLPIIADHPDEDPDELL</sequence>
<evidence type="ECO:0000313" key="3">
    <source>
        <dbReference type="Proteomes" id="UP000887023"/>
    </source>
</evidence>
<keyword evidence="3" id="KW-1185">Reference proteome</keyword>
<evidence type="ECO:0000256" key="1">
    <source>
        <dbReference type="SAM" id="MobiDB-lite"/>
    </source>
</evidence>
<accession>A0ABX8S7L0</accession>
<feature type="region of interest" description="Disordered" evidence="1">
    <location>
        <begin position="1"/>
        <end position="28"/>
    </location>
</feature>
<organism evidence="2 3">
    <name type="scientific">Skermania pinensis</name>
    <dbReference type="NCBI Taxonomy" id="39122"/>
    <lineage>
        <taxon>Bacteria</taxon>
        <taxon>Bacillati</taxon>
        <taxon>Actinomycetota</taxon>
        <taxon>Actinomycetes</taxon>
        <taxon>Mycobacteriales</taxon>
        <taxon>Gordoniaceae</taxon>
        <taxon>Skermania</taxon>
    </lineage>
</organism>